<protein>
    <submittedName>
        <fullName evidence="2">Uncharacterized protein</fullName>
    </submittedName>
</protein>
<evidence type="ECO:0000256" key="1">
    <source>
        <dbReference type="SAM" id="MobiDB-lite"/>
    </source>
</evidence>
<dbReference type="EMBL" id="BMXI01000004">
    <property type="protein sequence ID" value="GHC48002.1"/>
    <property type="molecule type" value="Genomic_DNA"/>
</dbReference>
<feature type="region of interest" description="Disordered" evidence="1">
    <location>
        <begin position="56"/>
        <end position="87"/>
    </location>
</feature>
<evidence type="ECO:0000313" key="3">
    <source>
        <dbReference type="Proteomes" id="UP000644507"/>
    </source>
</evidence>
<dbReference type="AlphaFoldDB" id="A0A918TIU4"/>
<feature type="compositionally biased region" description="Acidic residues" evidence="1">
    <location>
        <begin position="58"/>
        <end position="72"/>
    </location>
</feature>
<accession>A0A918TIU4</accession>
<organism evidence="2 3">
    <name type="scientific">Roseibacillus persicicus</name>
    <dbReference type="NCBI Taxonomy" id="454148"/>
    <lineage>
        <taxon>Bacteria</taxon>
        <taxon>Pseudomonadati</taxon>
        <taxon>Verrucomicrobiota</taxon>
        <taxon>Verrucomicrobiia</taxon>
        <taxon>Verrucomicrobiales</taxon>
        <taxon>Verrucomicrobiaceae</taxon>
        <taxon>Roseibacillus</taxon>
    </lineage>
</organism>
<proteinExistence type="predicted"/>
<reference evidence="2" key="1">
    <citation type="journal article" date="2014" name="Int. J. Syst. Evol. Microbiol.">
        <title>Complete genome sequence of Corynebacterium casei LMG S-19264T (=DSM 44701T), isolated from a smear-ripened cheese.</title>
        <authorList>
            <consortium name="US DOE Joint Genome Institute (JGI-PGF)"/>
            <person name="Walter F."/>
            <person name="Albersmeier A."/>
            <person name="Kalinowski J."/>
            <person name="Ruckert C."/>
        </authorList>
    </citation>
    <scope>NUCLEOTIDE SEQUENCE</scope>
    <source>
        <strain evidence="2">KCTC 12988</strain>
    </source>
</reference>
<dbReference type="Proteomes" id="UP000644507">
    <property type="component" value="Unassembled WGS sequence"/>
</dbReference>
<comment type="caution">
    <text evidence="2">The sequence shown here is derived from an EMBL/GenBank/DDBJ whole genome shotgun (WGS) entry which is preliminary data.</text>
</comment>
<sequence length="160" mass="17677">MFQSKDLSEEQIKKLRQWTAEGEQLADLQRKMKEEFSLNVTYMDMRFVVLDLGLEIQSQEEPEPDEPAEQADDSAVAPEALGGGPGEVSITVDNIAVPGAMVSGGVNFSDGERGRWMIDEMGRPSLDPDTAGYQPTRDDLVAFQNELRKALSEEGPGRPF</sequence>
<keyword evidence="3" id="KW-1185">Reference proteome</keyword>
<evidence type="ECO:0000313" key="2">
    <source>
        <dbReference type="EMBL" id="GHC48002.1"/>
    </source>
</evidence>
<dbReference type="RefSeq" id="WP_189568354.1">
    <property type="nucleotide sequence ID" value="NZ_BMXI01000004.1"/>
</dbReference>
<reference evidence="2" key="2">
    <citation type="submission" date="2020-09" db="EMBL/GenBank/DDBJ databases">
        <authorList>
            <person name="Sun Q."/>
            <person name="Kim S."/>
        </authorList>
    </citation>
    <scope>NUCLEOTIDE SEQUENCE</scope>
    <source>
        <strain evidence="2">KCTC 12988</strain>
    </source>
</reference>
<gene>
    <name evidence="2" type="ORF">GCM10007100_12270</name>
</gene>
<name>A0A918TIU4_9BACT</name>